<dbReference type="InterPro" id="IPR026444">
    <property type="entry name" value="Secre_tail"/>
</dbReference>
<dbReference type="Pfam" id="PF18962">
    <property type="entry name" value="Por_Secre_tail"/>
    <property type="match status" value="1"/>
</dbReference>
<protein>
    <recommendedName>
        <fullName evidence="7">Repeat domain-containing protein</fullName>
    </recommendedName>
</protein>
<dbReference type="Gene3D" id="2.130.10.130">
    <property type="entry name" value="Integrin alpha, N-terminal"/>
    <property type="match status" value="2"/>
</dbReference>
<evidence type="ECO:0000259" key="3">
    <source>
        <dbReference type="Pfam" id="PF18962"/>
    </source>
</evidence>
<evidence type="ECO:0000259" key="4">
    <source>
        <dbReference type="Pfam" id="PF24595"/>
    </source>
</evidence>
<dbReference type="InterPro" id="IPR011519">
    <property type="entry name" value="UnbV_ASPIC"/>
</dbReference>
<dbReference type="SUPFAM" id="SSF69318">
    <property type="entry name" value="Integrin alpha N-terminal domain"/>
    <property type="match status" value="1"/>
</dbReference>
<dbReference type="NCBIfam" id="TIGR04183">
    <property type="entry name" value="Por_Secre_tail"/>
    <property type="match status" value="1"/>
</dbReference>
<accession>A0A6N4XJU6</accession>
<sequence>MFGNSNCIIIRKLNTMLKRFITLLIILIGISKIQATGEPSTYFQIYVPPNADAVQRNVCLIVTAIYDDTEFNIIDDGADGDTDDSKSGILKAGQSYILYIKDNGINDDARYASGGTLKWDGDYFIVKSNKLVYTSQSTNSDWQHDWVPSVDKSSIGQKFMVYAPMITSSNRDINVFAYQDNTVIDFYKISTQPKTNTGFTDVNMENPVKVFSKTINRGQDLIYNSTLGRDVMISGETYMLIANKPVTMQYGALFGNERDGGGYVPTSNGSSSGELMYFAVPYQSGGEQEIRIVSWDNSNTVQLDRFVNGNWVAVKSFSLNRLGAGDWVGKTNGNVSYPNVFRITCSAGKKVSVFEGNWFETGQPGTSDMATMVSSENGTTAGKNFLTYIAPPGNEINVTNPLTGSKYNGSFSHLYLFSKIGATVTVKDALTNGTKFSKTFTIAPEKYVDCSISLAEWKAFYNGTGTNSGVERPYLLVTSNNDIAVMNSNFNDNWMCYTGSSLGHSFTQESAINDDTLIPKEQATIVSQIKTSAEVTSPTVEVIVQDGLKVIESKIINPNQTQRPGTITEFEDKTKVEYNNLPTLQPNSTYQVETKVMATVGANNGELIGTVLNSTVETVVTGKVNGETQQSTSTKSVSVETNNTSKLIFSHLEDPVFNAVSTNSWTISWIDINNDGYDDIYVTDMGTAAPNLIFMNNKHGGFTTGQVMPEDGISMSNTWADIDNDGDEDLLVLNNTQKPNRFYRNDNGVLVADNTKSFTQDVSYYHGGAFADYNNDNKVDLFMCNYFPTKYNELHKNTTNGAFTKETADAIPLEANSSLGPTWADYDQDGLMDLFVPNGSGSKNSLFHNDGNGTFSKKNIIINQEGGKSVGSCWGDIDNDGDLDLFVTNSNSTSNFLYKNLGNGNFEKITNSIVNQGGSSHGCSFADIDNDGDLDLFVTNDRIRKFLYFNDGNGNFTENRDEAITYNFGLSFGHAWSDFDHDGDLDLAVATHSNQKNHIFINNGNSNKWIEINLKATVSNGSAIGAKVYVETGAKTQMREVNSQSGFGGQSSYTQHFGLGNATTVKSITVKWPSGITQTLNNIAINQILEITEPVQTKVTGIVYFDSNNDGQKQGNEPVVARAGLKVLPNNVKVYANDNGVFNFFVTQNSVDLKILEENGLSAGSLVHYDLSNYLPTQNIYIAANATCAGTDLKMSMGGTAIRKGYTNNQFKMVVSNISRNISNASVVNFVTPATVSMTNPSMPIAQKVNFAENGKNYIRYSWNMGPINPFDNKVITFMTGTDVSVSIGDELDFSGEVINSSNDCVLGNNKVTQKYTVYGAIDPNDIFVSPKGYGDKGYILPNQELTYTIRFENVGNFATQNVTIIDRLPEELDLETFKIISTSHGNVSTEISDNKIIFKIENVFLPPTSQDSERSQGYITFSVSPKKNIQPNTVILNKATIQFDNESSLDTNTVMNTIQSKEDEQKMIEVVLYPNPMTDVAYVLLKHRLGGEFTNKKINKAEIFDYQGHNVLNKEAKSVEELKIDLPMEIKGVYLLKVTDSEGKTYSKKMMVRM</sequence>
<organism evidence="5 6">
    <name type="scientific">Chryseobacterium fistulae</name>
    <dbReference type="NCBI Taxonomy" id="2675058"/>
    <lineage>
        <taxon>Bacteria</taxon>
        <taxon>Pseudomonadati</taxon>
        <taxon>Bacteroidota</taxon>
        <taxon>Flavobacteriia</taxon>
        <taxon>Flavobacteriales</taxon>
        <taxon>Weeksellaceae</taxon>
        <taxon>Chryseobacterium group</taxon>
        <taxon>Chryseobacterium</taxon>
    </lineage>
</organism>
<dbReference type="PANTHER" id="PTHR16026:SF0">
    <property type="entry name" value="CARTILAGE ACIDIC PROTEIN 1"/>
    <property type="match status" value="1"/>
</dbReference>
<evidence type="ECO:0000313" key="6">
    <source>
        <dbReference type="Proteomes" id="UP000445309"/>
    </source>
</evidence>
<evidence type="ECO:0000259" key="2">
    <source>
        <dbReference type="Pfam" id="PF07593"/>
    </source>
</evidence>
<feature type="domain" description="DUF7619" evidence="4">
    <location>
        <begin position="1323"/>
        <end position="1458"/>
    </location>
</feature>
<dbReference type="Pfam" id="PF07593">
    <property type="entry name" value="UnbV_ASPIC"/>
    <property type="match status" value="1"/>
</dbReference>
<dbReference type="EMBL" id="CACVBY010000004">
    <property type="protein sequence ID" value="CAA7386017.1"/>
    <property type="molecule type" value="Genomic_DNA"/>
</dbReference>
<evidence type="ECO:0008006" key="7">
    <source>
        <dbReference type="Google" id="ProtNLM"/>
    </source>
</evidence>
<gene>
    <name evidence="5" type="ORF">CHRY9393_00306</name>
</gene>
<evidence type="ECO:0000256" key="1">
    <source>
        <dbReference type="ARBA" id="ARBA00022729"/>
    </source>
</evidence>
<feature type="domain" description="ASPIC/UnbV" evidence="2">
    <location>
        <begin position="1023"/>
        <end position="1089"/>
    </location>
</feature>
<feature type="domain" description="Secretion system C-terminal sorting" evidence="3">
    <location>
        <begin position="1473"/>
        <end position="1553"/>
    </location>
</feature>
<dbReference type="Gene3D" id="2.60.40.740">
    <property type="match status" value="1"/>
</dbReference>
<dbReference type="InterPro" id="IPR027039">
    <property type="entry name" value="Crtac1"/>
</dbReference>
<reference evidence="5 6" key="1">
    <citation type="submission" date="2020-01" db="EMBL/GenBank/DDBJ databases">
        <authorList>
            <person name="Rodrigo-Torres L."/>
            <person name="Arahal R. D."/>
            <person name="Lucena T."/>
        </authorList>
    </citation>
    <scope>NUCLEOTIDE SEQUENCE [LARGE SCALE GENOMIC DNA]</scope>
    <source>
        <strain evidence="5 6">CECT 9393</strain>
    </source>
</reference>
<name>A0A6N4XJU6_9FLAO</name>
<evidence type="ECO:0000313" key="5">
    <source>
        <dbReference type="EMBL" id="CAA7386017.1"/>
    </source>
</evidence>
<keyword evidence="6" id="KW-1185">Reference proteome</keyword>
<dbReference type="PANTHER" id="PTHR16026">
    <property type="entry name" value="CARTILAGE ACIDIC PROTEIN 1"/>
    <property type="match status" value="1"/>
</dbReference>
<dbReference type="InterPro" id="IPR047589">
    <property type="entry name" value="DUF11_rpt"/>
</dbReference>
<keyword evidence="1" id="KW-0732">Signal</keyword>
<dbReference type="Pfam" id="PF24595">
    <property type="entry name" value="DUF7619"/>
    <property type="match status" value="1"/>
</dbReference>
<proteinExistence type="predicted"/>
<dbReference type="Pfam" id="PF13517">
    <property type="entry name" value="FG-GAP_3"/>
    <property type="match status" value="3"/>
</dbReference>
<dbReference type="InterPro" id="IPR013517">
    <property type="entry name" value="FG-GAP"/>
</dbReference>
<dbReference type="InterPro" id="IPR028994">
    <property type="entry name" value="Integrin_alpha_N"/>
</dbReference>
<dbReference type="InterPro" id="IPR055353">
    <property type="entry name" value="DUF7619"/>
</dbReference>
<dbReference type="NCBIfam" id="TIGR01451">
    <property type="entry name" value="B_ant_repeat"/>
    <property type="match status" value="1"/>
</dbReference>
<dbReference type="Proteomes" id="UP000445309">
    <property type="component" value="Unassembled WGS sequence"/>
</dbReference>